<evidence type="ECO:0000313" key="1">
    <source>
        <dbReference type="EMBL" id="OGY84027.1"/>
    </source>
</evidence>
<dbReference type="InterPro" id="IPR014942">
    <property type="entry name" value="AbiEii"/>
</dbReference>
<dbReference type="Proteomes" id="UP000179164">
    <property type="component" value="Unassembled WGS sequence"/>
</dbReference>
<evidence type="ECO:0000313" key="2">
    <source>
        <dbReference type="Proteomes" id="UP000179164"/>
    </source>
</evidence>
<sequence>MLSLESLREFTKKYQTKETNVLREYVQHLFLSSLYRFPGSERLLFKGGTALRIIYQSPRFSEDLDFTGQNIYAASTIDALFISAVAEVEKSGIHIELKEAKPTTGGYLGIIRYELYDFTEDMKFEVSLRRGTAANKEVSSITNDYHPSYPLFHLAPSEIVRGKMAALLDRQKPRDYYDLYFILRHPELSHYVDKKLLPRVKESVLKSRINFKKELTVLLPVSHHLLLKEFSRVLSTEILKYL</sequence>
<comment type="caution">
    <text evidence="1">The sequence shown here is derived from an EMBL/GenBank/DDBJ whole genome shotgun (WGS) entry which is preliminary data.</text>
</comment>
<organism evidence="1 2">
    <name type="scientific">Candidatus Kerfeldbacteria bacterium RIFCSPLOWO2_01_FULL_48_11</name>
    <dbReference type="NCBI Taxonomy" id="1798543"/>
    <lineage>
        <taxon>Bacteria</taxon>
        <taxon>Candidatus Kerfeldiibacteriota</taxon>
    </lineage>
</organism>
<dbReference type="Gene3D" id="3.10.450.620">
    <property type="entry name" value="JHP933, nucleotidyltransferase-like core domain"/>
    <property type="match status" value="1"/>
</dbReference>
<dbReference type="STRING" id="1798543.A2898_02050"/>
<dbReference type="AlphaFoldDB" id="A0A1G2B728"/>
<evidence type="ECO:0008006" key="3">
    <source>
        <dbReference type="Google" id="ProtNLM"/>
    </source>
</evidence>
<accession>A0A1G2B728</accession>
<dbReference type="Pfam" id="PF08843">
    <property type="entry name" value="AbiEii"/>
    <property type="match status" value="1"/>
</dbReference>
<proteinExistence type="predicted"/>
<protein>
    <recommendedName>
        <fullName evidence="3">Nucleotidyl transferase AbiEii/AbiGii toxin family protein</fullName>
    </recommendedName>
</protein>
<name>A0A1G2B728_9BACT</name>
<gene>
    <name evidence="1" type="ORF">A2898_02050</name>
</gene>
<dbReference type="EMBL" id="MHKE01000012">
    <property type="protein sequence ID" value="OGY84027.1"/>
    <property type="molecule type" value="Genomic_DNA"/>
</dbReference>
<reference evidence="1 2" key="1">
    <citation type="journal article" date="2016" name="Nat. Commun.">
        <title>Thousands of microbial genomes shed light on interconnected biogeochemical processes in an aquifer system.</title>
        <authorList>
            <person name="Anantharaman K."/>
            <person name="Brown C.T."/>
            <person name="Hug L.A."/>
            <person name="Sharon I."/>
            <person name="Castelle C.J."/>
            <person name="Probst A.J."/>
            <person name="Thomas B.C."/>
            <person name="Singh A."/>
            <person name="Wilkins M.J."/>
            <person name="Karaoz U."/>
            <person name="Brodie E.L."/>
            <person name="Williams K.H."/>
            <person name="Hubbard S.S."/>
            <person name="Banfield J.F."/>
        </authorList>
    </citation>
    <scope>NUCLEOTIDE SEQUENCE [LARGE SCALE GENOMIC DNA]</scope>
</reference>